<gene>
    <name evidence="2" type="ORF">IBL26_08025</name>
</gene>
<evidence type="ECO:0000256" key="1">
    <source>
        <dbReference type="SAM" id="Phobius"/>
    </source>
</evidence>
<keyword evidence="1" id="KW-1133">Transmembrane helix</keyword>
<feature type="transmembrane region" description="Helical" evidence="1">
    <location>
        <begin position="35"/>
        <end position="57"/>
    </location>
</feature>
<reference evidence="2 3" key="1">
    <citation type="journal article" date="2013" name="Int. J. Syst. Evol. Microbiol.">
        <title>Roseomonas aerophila sp. nov., isolated from air.</title>
        <authorList>
            <person name="Kim S.J."/>
            <person name="Weon H.Y."/>
            <person name="Ahn J.H."/>
            <person name="Hong S.B."/>
            <person name="Seok S.J."/>
            <person name="Whang K.S."/>
            <person name="Kwon S.W."/>
        </authorList>
    </citation>
    <scope>NUCLEOTIDE SEQUENCE [LARGE SCALE GENOMIC DNA]</scope>
    <source>
        <strain evidence="2 3">NBRC 108923</strain>
    </source>
</reference>
<keyword evidence="1" id="KW-0472">Membrane</keyword>
<dbReference type="RefSeq" id="WP_187783953.1">
    <property type="nucleotide sequence ID" value="NZ_JACTVA010000010.1"/>
</dbReference>
<dbReference type="EMBL" id="JACTVA010000010">
    <property type="protein sequence ID" value="MBC9206780.1"/>
    <property type="molecule type" value="Genomic_DNA"/>
</dbReference>
<name>A0ABR7RJM2_9PROT</name>
<keyword evidence="1" id="KW-0812">Transmembrane</keyword>
<dbReference type="Proteomes" id="UP000626026">
    <property type="component" value="Unassembled WGS sequence"/>
</dbReference>
<protein>
    <submittedName>
        <fullName evidence="2">Uncharacterized protein</fullName>
    </submittedName>
</protein>
<keyword evidence="3" id="KW-1185">Reference proteome</keyword>
<comment type="caution">
    <text evidence="2">The sequence shown here is derived from an EMBL/GenBank/DDBJ whole genome shotgun (WGS) entry which is preliminary data.</text>
</comment>
<evidence type="ECO:0000313" key="3">
    <source>
        <dbReference type="Proteomes" id="UP000626026"/>
    </source>
</evidence>
<proteinExistence type="predicted"/>
<evidence type="ECO:0000313" key="2">
    <source>
        <dbReference type="EMBL" id="MBC9206780.1"/>
    </source>
</evidence>
<organism evidence="2 3">
    <name type="scientific">Teichococcus aerophilus</name>
    <dbReference type="NCBI Taxonomy" id="1224513"/>
    <lineage>
        <taxon>Bacteria</taxon>
        <taxon>Pseudomonadati</taxon>
        <taxon>Pseudomonadota</taxon>
        <taxon>Alphaproteobacteria</taxon>
        <taxon>Acetobacterales</taxon>
        <taxon>Roseomonadaceae</taxon>
        <taxon>Roseomonas</taxon>
    </lineage>
</organism>
<accession>A0ABR7RJM2</accession>
<sequence length="84" mass="9117">MRDFVVQALPWVIGIASVGAFLAVGGAETSAGRTIAAVILGLGVVAIAALPLVLRWARRNAAATRRALERDLDQRHRERQEEDR</sequence>